<evidence type="ECO:0000313" key="2">
    <source>
        <dbReference type="Proteomes" id="UP001157502"/>
    </source>
</evidence>
<keyword evidence="2" id="KW-1185">Reference proteome</keyword>
<reference evidence="1" key="1">
    <citation type="submission" date="2021-05" db="EMBL/GenBank/DDBJ databases">
        <authorList>
            <person name="Pan Q."/>
            <person name="Jouanno E."/>
            <person name="Zahm M."/>
            <person name="Klopp C."/>
            <person name="Cabau C."/>
            <person name="Louis A."/>
            <person name="Berthelot C."/>
            <person name="Parey E."/>
            <person name="Roest Crollius H."/>
            <person name="Montfort J."/>
            <person name="Robinson-Rechavi M."/>
            <person name="Bouchez O."/>
            <person name="Lampietro C."/>
            <person name="Lopez Roques C."/>
            <person name="Donnadieu C."/>
            <person name="Postlethwait J."/>
            <person name="Bobe J."/>
            <person name="Dillon D."/>
            <person name="Chandos A."/>
            <person name="von Hippel F."/>
            <person name="Guiguen Y."/>
        </authorList>
    </citation>
    <scope>NUCLEOTIDE SEQUENCE</scope>
    <source>
        <strain evidence="1">YG-Jan2019</strain>
    </source>
</reference>
<accession>A0ACC2G5X2</accession>
<evidence type="ECO:0000313" key="1">
    <source>
        <dbReference type="EMBL" id="KAJ7999057.1"/>
    </source>
</evidence>
<name>A0ACC2G5X2_DALPE</name>
<proteinExistence type="predicted"/>
<sequence length="107" mass="11963">MSVTLFIVTEVVLAWRSPVRLNRLARGPGSVARRTVSTSVRRDGRADALIRERYRVPARVLLEGANARPRTEPNIEGTETYELMGHMAVSQYSGTMAFVVDSYALMH</sequence>
<comment type="caution">
    <text evidence="1">The sequence shown here is derived from an EMBL/GenBank/DDBJ whole genome shotgun (WGS) entry which is preliminary data.</text>
</comment>
<protein>
    <submittedName>
        <fullName evidence="1">Uncharacterized protein</fullName>
    </submittedName>
</protein>
<dbReference type="EMBL" id="CM055744">
    <property type="protein sequence ID" value="KAJ7999057.1"/>
    <property type="molecule type" value="Genomic_DNA"/>
</dbReference>
<gene>
    <name evidence="1" type="ORF">DPEC_G00211450</name>
</gene>
<dbReference type="Proteomes" id="UP001157502">
    <property type="component" value="Chromosome 17"/>
</dbReference>
<organism evidence="1 2">
    <name type="scientific">Dallia pectoralis</name>
    <name type="common">Alaska blackfish</name>
    <dbReference type="NCBI Taxonomy" id="75939"/>
    <lineage>
        <taxon>Eukaryota</taxon>
        <taxon>Metazoa</taxon>
        <taxon>Chordata</taxon>
        <taxon>Craniata</taxon>
        <taxon>Vertebrata</taxon>
        <taxon>Euteleostomi</taxon>
        <taxon>Actinopterygii</taxon>
        <taxon>Neopterygii</taxon>
        <taxon>Teleostei</taxon>
        <taxon>Protacanthopterygii</taxon>
        <taxon>Esociformes</taxon>
        <taxon>Umbridae</taxon>
        <taxon>Dallia</taxon>
    </lineage>
</organism>